<accession>Q1QC89</accession>
<evidence type="ECO:0000313" key="5">
    <source>
        <dbReference type="Proteomes" id="UP000002425"/>
    </source>
</evidence>
<protein>
    <submittedName>
        <fullName evidence="4">Methyltransferase type 12</fullName>
    </submittedName>
</protein>
<sequence length="208" mass="24164">MINQLSKRMLNYYDENVVEFACQTVSIDMHDLYELFINQLPQRDTQSILDVGCGSGRDASYFAKQGYEVTAIDASAGLIQWAQKYHMSSRISWVHLDFSSIENQTWENKFTGIWACASLLHVPFLELSFIIKSLLYTLTDKGVMYLSFKCGEGERVDNERFFCDMNESRWTTIVAKIPQVIEYKIWLSADKRSSIENNWFNITIKKTD</sequence>
<dbReference type="STRING" id="335284.Pcryo_0933"/>
<dbReference type="Gene3D" id="3.40.50.150">
    <property type="entry name" value="Vaccinia Virus protein VP39"/>
    <property type="match status" value="1"/>
</dbReference>
<reference evidence="4" key="1">
    <citation type="submission" date="2006-03" db="EMBL/GenBank/DDBJ databases">
        <title>Complete sequence of chromosome of Psychrobacter cryohalolentis K5.</title>
        <authorList>
            <consortium name="US DOE Joint Genome Institute"/>
            <person name="Copeland A."/>
            <person name="Lucas S."/>
            <person name="Lapidus A."/>
            <person name="Barry K."/>
            <person name="Detter J.C."/>
            <person name="Glavina del Rio T."/>
            <person name="Hammon N."/>
            <person name="Israni S."/>
            <person name="Dalin E."/>
            <person name="Tice H."/>
            <person name="Pitluck S."/>
            <person name="Brettin T."/>
            <person name="Bruce D."/>
            <person name="Han C."/>
            <person name="Tapia R."/>
            <person name="Sims D.R."/>
            <person name="Gilna P."/>
            <person name="Schmutz J."/>
            <person name="Larimer F."/>
            <person name="Land M."/>
            <person name="Hauser L."/>
            <person name="Kyrpides N."/>
            <person name="Kim E."/>
            <person name="Richardson P."/>
        </authorList>
    </citation>
    <scope>NUCLEOTIDE SEQUENCE</scope>
    <source>
        <strain evidence="4">K5</strain>
    </source>
</reference>
<dbReference type="eggNOG" id="COG2227">
    <property type="taxonomic scope" value="Bacteria"/>
</dbReference>
<dbReference type="KEGG" id="pcr:Pcryo_0933"/>
<dbReference type="SUPFAM" id="SSF53335">
    <property type="entry name" value="S-adenosyl-L-methionine-dependent methyltransferases"/>
    <property type="match status" value="1"/>
</dbReference>
<dbReference type="HOGENOM" id="CLU_057823_2_1_6"/>
<evidence type="ECO:0000313" key="4">
    <source>
        <dbReference type="EMBL" id="ABE74714.1"/>
    </source>
</evidence>
<dbReference type="AlphaFoldDB" id="Q1QC89"/>
<dbReference type="InterPro" id="IPR029063">
    <property type="entry name" value="SAM-dependent_MTases_sf"/>
</dbReference>
<evidence type="ECO:0000256" key="2">
    <source>
        <dbReference type="ARBA" id="ARBA00022679"/>
    </source>
</evidence>
<dbReference type="EMBL" id="CP000323">
    <property type="protein sequence ID" value="ABE74714.1"/>
    <property type="molecule type" value="Genomic_DNA"/>
</dbReference>
<evidence type="ECO:0000256" key="1">
    <source>
        <dbReference type="ARBA" id="ARBA00022603"/>
    </source>
</evidence>
<keyword evidence="1 4" id="KW-0489">Methyltransferase</keyword>
<organism evidence="4 5">
    <name type="scientific">Psychrobacter cryohalolentis (strain ATCC BAA-1226 / DSM 17306 / VKM B-2378 / K5)</name>
    <dbReference type="NCBI Taxonomy" id="335284"/>
    <lineage>
        <taxon>Bacteria</taxon>
        <taxon>Pseudomonadati</taxon>
        <taxon>Pseudomonadota</taxon>
        <taxon>Gammaproteobacteria</taxon>
        <taxon>Moraxellales</taxon>
        <taxon>Moraxellaceae</taxon>
        <taxon>Psychrobacter</taxon>
    </lineage>
</organism>
<dbReference type="CDD" id="cd02440">
    <property type="entry name" value="AdoMet_MTases"/>
    <property type="match status" value="1"/>
</dbReference>
<dbReference type="Proteomes" id="UP000002425">
    <property type="component" value="Chromosome"/>
</dbReference>
<feature type="domain" description="Methyltransferase" evidence="3">
    <location>
        <begin position="48"/>
        <end position="139"/>
    </location>
</feature>
<proteinExistence type="predicted"/>
<name>Q1QC89_PSYCK</name>
<keyword evidence="2" id="KW-0808">Transferase</keyword>
<dbReference type="PANTHER" id="PTHR43861">
    <property type="entry name" value="TRANS-ACONITATE 2-METHYLTRANSFERASE-RELATED"/>
    <property type="match status" value="1"/>
</dbReference>
<dbReference type="InterPro" id="IPR041698">
    <property type="entry name" value="Methyltransf_25"/>
</dbReference>
<evidence type="ECO:0000259" key="3">
    <source>
        <dbReference type="Pfam" id="PF13649"/>
    </source>
</evidence>
<dbReference type="RefSeq" id="WP_011513275.1">
    <property type="nucleotide sequence ID" value="NC_007969.1"/>
</dbReference>
<dbReference type="GO" id="GO:0032259">
    <property type="term" value="P:methylation"/>
    <property type="evidence" value="ECO:0007669"/>
    <property type="project" value="UniProtKB-KW"/>
</dbReference>
<keyword evidence="5" id="KW-1185">Reference proteome</keyword>
<dbReference type="GO" id="GO:0008168">
    <property type="term" value="F:methyltransferase activity"/>
    <property type="evidence" value="ECO:0007669"/>
    <property type="project" value="UniProtKB-KW"/>
</dbReference>
<gene>
    <name evidence="4" type="ordered locus">Pcryo_0933</name>
</gene>
<dbReference type="PANTHER" id="PTHR43861:SF1">
    <property type="entry name" value="TRANS-ACONITATE 2-METHYLTRANSFERASE"/>
    <property type="match status" value="1"/>
</dbReference>
<dbReference type="Pfam" id="PF13649">
    <property type="entry name" value="Methyltransf_25"/>
    <property type="match status" value="1"/>
</dbReference>